<dbReference type="PROSITE" id="PS51257">
    <property type="entry name" value="PROKAR_LIPOPROTEIN"/>
    <property type="match status" value="1"/>
</dbReference>
<evidence type="ECO:0000313" key="2">
    <source>
        <dbReference type="EMBL" id="MCK7595359.1"/>
    </source>
</evidence>
<feature type="chain" id="PRO_5045955896" description="WD40-like Beta Propeller Repeat" evidence="1">
    <location>
        <begin position="24"/>
        <end position="469"/>
    </location>
</feature>
<keyword evidence="3" id="KW-1185">Reference proteome</keyword>
<accession>A0ABT0GLE4</accession>
<dbReference type="Gene3D" id="2.120.10.30">
    <property type="entry name" value="TolB, C-terminal domain"/>
    <property type="match status" value="1"/>
</dbReference>
<proteinExistence type="predicted"/>
<evidence type="ECO:0000313" key="3">
    <source>
        <dbReference type="Proteomes" id="UP001431449"/>
    </source>
</evidence>
<evidence type="ECO:0000256" key="1">
    <source>
        <dbReference type="SAM" id="SignalP"/>
    </source>
</evidence>
<dbReference type="InterPro" id="IPR011042">
    <property type="entry name" value="6-blade_b-propeller_TolB-like"/>
</dbReference>
<name>A0ABT0GLE4_9GAMM</name>
<sequence length="469" mass="50096">MGGVWRRRLLGVALAGLACNAPAQVPVSEVEQFYANSGVFSAVEPSAHAHATRFPSLSADGVRIAFARDGEGQLVIRDLSQSSSEVVPAPGLRSSGRDFTLSSDGRVLAFDSEAVPGKAGCNRVLNLRNALTGTQTSVGGAACLDRPSKPIIAQFGKPYGFASNILRSGAPSPSNSYDIYFRRVPPFLGKGDSTECLSCAQDDSDSGSLGVGAFSAEPVSNVAHRENKDLWISNGGSRLSFVYSIAYERCEMGNPDCGESGLVIADASDAGITVRRSLRLAERNRFLEAEAAADGNRFVFSTSAPMVPGEDADDDLDVYLYDVIEDRVILLSGGLTGSANDVRISGNGRFAIFTRESIPRRIPIPPDVQGTACGLVFDPVDNTSEYYLVDLQGETPRRARVLGESRQFGNDCEARTATPRQGADINHSGTRIALTTRNALDAGDTNNQLDVYVAPNHFARDLIFDHSFD</sequence>
<gene>
    <name evidence="2" type="ORF">M0G41_16995</name>
</gene>
<evidence type="ECO:0008006" key="4">
    <source>
        <dbReference type="Google" id="ProtNLM"/>
    </source>
</evidence>
<dbReference type="InterPro" id="IPR011659">
    <property type="entry name" value="WD40"/>
</dbReference>
<organism evidence="2 3">
    <name type="scientific">Pseudomarimonas salicorniae</name>
    <dbReference type="NCBI Taxonomy" id="2933270"/>
    <lineage>
        <taxon>Bacteria</taxon>
        <taxon>Pseudomonadati</taxon>
        <taxon>Pseudomonadota</taxon>
        <taxon>Gammaproteobacteria</taxon>
        <taxon>Lysobacterales</taxon>
        <taxon>Lysobacteraceae</taxon>
        <taxon>Pseudomarimonas</taxon>
    </lineage>
</organism>
<reference evidence="2" key="1">
    <citation type="submission" date="2022-04" db="EMBL/GenBank/DDBJ databases">
        <title>Lysobacter sp. CAU 1642 isolated from sea sand.</title>
        <authorList>
            <person name="Kim W."/>
        </authorList>
    </citation>
    <scope>NUCLEOTIDE SEQUENCE</scope>
    <source>
        <strain evidence="2">CAU 1642</strain>
    </source>
</reference>
<dbReference type="SUPFAM" id="SSF82171">
    <property type="entry name" value="DPP6 N-terminal domain-like"/>
    <property type="match status" value="1"/>
</dbReference>
<dbReference type="RefSeq" id="WP_248211244.1">
    <property type="nucleotide sequence ID" value="NZ_JALNMH010000016.1"/>
</dbReference>
<feature type="signal peptide" evidence="1">
    <location>
        <begin position="1"/>
        <end position="23"/>
    </location>
</feature>
<dbReference type="Pfam" id="PF07676">
    <property type="entry name" value="PD40"/>
    <property type="match status" value="1"/>
</dbReference>
<keyword evidence="1" id="KW-0732">Signal</keyword>
<dbReference type="Proteomes" id="UP001431449">
    <property type="component" value="Unassembled WGS sequence"/>
</dbReference>
<protein>
    <recommendedName>
        <fullName evidence="4">WD40-like Beta Propeller Repeat</fullName>
    </recommendedName>
</protein>
<dbReference type="EMBL" id="JALNMH010000016">
    <property type="protein sequence ID" value="MCK7595359.1"/>
    <property type="molecule type" value="Genomic_DNA"/>
</dbReference>
<comment type="caution">
    <text evidence="2">The sequence shown here is derived from an EMBL/GenBank/DDBJ whole genome shotgun (WGS) entry which is preliminary data.</text>
</comment>